<protein>
    <submittedName>
        <fullName evidence="1">Uncharacterized protein</fullName>
    </submittedName>
</protein>
<sequence length="204" mass="24532">MKSERKLIGFKKYKKMYDREIAPWEHLPKTLTISELLNPLITIKEYFDTGLPKKKFGKIDEWRDFVIKEDYYNDPDLGPEPLLLVYDQNLRFMEATHLFLLKQNDLNRFPGRMSKDELDIERREWDYYPINLSDDEIIDPYCVLENCFKEFPPQIYRDNLHAWLHAALSTHTDFDVLPPIDVMTFQNCIKRLIDAGWLLKQRLE</sequence>
<comment type="caution">
    <text evidence="1">The sequence shown here is derived from an EMBL/GenBank/DDBJ whole genome shotgun (WGS) entry which is preliminary data.</text>
</comment>
<proteinExistence type="predicted"/>
<evidence type="ECO:0000313" key="1">
    <source>
        <dbReference type="EMBL" id="PWK79710.1"/>
    </source>
</evidence>
<reference evidence="1 2" key="1">
    <citation type="submission" date="2018-05" db="EMBL/GenBank/DDBJ databases">
        <title>Genomic Encyclopedia of Archaeal and Bacterial Type Strains, Phase II (KMG-II): from individual species to whole genera.</title>
        <authorList>
            <person name="Goeker M."/>
        </authorList>
    </citation>
    <scope>NUCLEOTIDE SEQUENCE [LARGE SCALE GENOMIC DNA]</scope>
    <source>
        <strain evidence="1 2">DSM 19975</strain>
    </source>
</reference>
<keyword evidence="2" id="KW-1185">Reference proteome</keyword>
<dbReference type="Proteomes" id="UP000245678">
    <property type="component" value="Unassembled WGS sequence"/>
</dbReference>
<evidence type="ECO:0000313" key="2">
    <source>
        <dbReference type="Proteomes" id="UP000245678"/>
    </source>
</evidence>
<gene>
    <name evidence="1" type="ORF">LX99_00170</name>
</gene>
<organism evidence="1 2">
    <name type="scientific">Mucilaginibacter oryzae</name>
    <dbReference type="NCBI Taxonomy" id="468058"/>
    <lineage>
        <taxon>Bacteria</taxon>
        <taxon>Pseudomonadati</taxon>
        <taxon>Bacteroidota</taxon>
        <taxon>Sphingobacteriia</taxon>
        <taxon>Sphingobacteriales</taxon>
        <taxon>Sphingobacteriaceae</taxon>
        <taxon>Mucilaginibacter</taxon>
    </lineage>
</organism>
<dbReference type="EMBL" id="QGHA01000001">
    <property type="protein sequence ID" value="PWK79710.1"/>
    <property type="molecule type" value="Genomic_DNA"/>
</dbReference>
<dbReference type="AlphaFoldDB" id="A0A316HI81"/>
<accession>A0A316HI81</accession>
<name>A0A316HI81_9SPHI</name>
<dbReference type="RefSeq" id="WP_109605545.1">
    <property type="nucleotide sequence ID" value="NZ_QGHA01000001.1"/>
</dbReference>